<feature type="repeat" description="WD" evidence="11">
    <location>
        <begin position="91"/>
        <end position="132"/>
    </location>
</feature>
<dbReference type="PROSITE" id="PS50294">
    <property type="entry name" value="WD_REPEATS_REGION"/>
    <property type="match status" value="5"/>
</dbReference>
<evidence type="ECO:0000313" key="15">
    <source>
        <dbReference type="EMBL" id="VEU19447.1"/>
    </source>
</evidence>
<dbReference type="Pfam" id="PF23953">
    <property type="entry name" value="TPR_COPA_B"/>
    <property type="match status" value="1"/>
</dbReference>
<dbReference type="PROSITE" id="PS00678">
    <property type="entry name" value="WD_REPEATS_1"/>
    <property type="match status" value="2"/>
</dbReference>
<keyword evidence="5" id="KW-0677">Repeat</keyword>
<feature type="domain" description="Coatomer alpha subunit C-terminal" evidence="13">
    <location>
        <begin position="858"/>
        <end position="1205"/>
    </location>
</feature>
<dbReference type="Pfam" id="PF00400">
    <property type="entry name" value="WD40"/>
    <property type="match status" value="6"/>
</dbReference>
<dbReference type="GO" id="GO:0006890">
    <property type="term" value="P:retrograde vesicle-mediated transport, Golgi to endoplasmic reticulum"/>
    <property type="evidence" value="ECO:0007669"/>
    <property type="project" value="TreeGrafter"/>
</dbReference>
<keyword evidence="16" id="KW-1185">Reference proteome</keyword>
<comment type="subunit">
    <text evidence="10">Oligomeric complex that consists of at least the alpha, beta, beta', gamma, delta, epsilon and zeta subunits.</text>
</comment>
<dbReference type="InterPro" id="IPR050844">
    <property type="entry name" value="Coatomer_complex_subunit"/>
</dbReference>
<feature type="repeat" description="WD" evidence="11">
    <location>
        <begin position="133"/>
        <end position="174"/>
    </location>
</feature>
<dbReference type="Pfam" id="PF04053">
    <property type="entry name" value="B-prop_COPA_B_2nd"/>
    <property type="match status" value="1"/>
</dbReference>
<name>A0A448YEZ6_BRENA</name>
<dbReference type="PRINTS" id="PR00320">
    <property type="entry name" value="GPROTEINBRPT"/>
</dbReference>
<dbReference type="CDD" id="cd22948">
    <property type="entry name" value="Coatomer_WDAD_alpha"/>
    <property type="match status" value="1"/>
</dbReference>
<sequence length="1206" mass="134688">MKMLTKFESKSSRAKGVAFHPTRPWILVSLHSSTIQLWDYRMGTLIARFEGHEGPVRGVDFHPTQPIFVSGGDDYSIKVWSLKTKKCLFTLTGHLDYVRTVFFHHELPWIISASDDQTIRIWNWQSRQEIACLTGHNHYVMCAQFHPTQDLVVSASLDQTVRVWDISGLRKKHSAPQGALGMSPMGVKSFEAQQQIPQQDIFGNTDAVVKYVLEGHDKGVNWATFHPTLPLIVSGGDDRVVKVWRMSETRAWEVDSCRGHTNNVPCVLFHPTEDLIISIGEDKTIRTWDLNTRTPVKQFKRENDRFWLIAAHPNMNLFAACHDSGVMVFKLDRERPASTLFQNSLFFVNNESQLQSYSFGGKEASMPLLSLKKLAVPWNKIRSISYNPAENSILVQSGENEAGTYSYVPVPKEAIGAADASPRGQGKATAACFIARNRYVTFSKVTHKLEVRDLNDNITKAITLDSDVKDIVYAGPGVILLMTPTKVVSFDVQQKRQIAEIQVNNAKYASFSPDGKYVALLSKHTITLATRKLESIMSMHETIRVKSAAWDDSGVLIYSTLNHLKYALLNGDIGTIKTLENTLYISKVSGHTCFCLNRKGSVEVVDIDPTEYRFKKALVNKKFGEVLRLIQHSNLVGENIIGYLEKRGYPEIALQFVQDPETRFELAIECHNLDIALEEAQKLNKSGIWEKLGKEAMSQGRISVVELAYQQLHQLDKLSFFYLATGDVEKLSKMEQIAESRGDSSSLLQNSIYLGSVEKRIELLNQAGLAPLAYATAKTNGLDEVAQQILEDAGRQSAPDITFSVNSTAVLQPKVTKPIDYPLRVASTSFFEQALTGNMEHLSLEQEAEDGTVSETVSGTAGVEDEDLFSDTVAEEDEGWDMGDDQLDVEIEQEIEEDKADVSGLPGELGAWTRNSKCAAGYIAAGVFEVAAQMLNKQAGVTNFEPLRERFFQIYQASKLSFPSVDDFPSLPAYIRSNPDDSVKAAPFIPGRDQLEPLLHEGFRLFKTNKLQYAVDVFRKIIYIIATLVVHDQDDEEKCREVLTLCREYILGLSIELKRRSLPSSDIKRNLELAAYFTRAKLQPAHRVNALQVAMTQSFKHKNFAMASYFAGEFLKIMPSGSRAEQAKKVKSKADLISTDAVEIDFDPYAEFDICASTFTPIYRGSPYAVDPLTGAKYQISEKGKLCSITQITTVGASASGLRILA</sequence>
<dbReference type="InterPro" id="IPR006692">
    <property type="entry name" value="Beta-prop_COPA/B_2nd"/>
</dbReference>
<dbReference type="SUPFAM" id="SSF50978">
    <property type="entry name" value="WD40 repeat-like"/>
    <property type="match status" value="1"/>
</dbReference>
<evidence type="ECO:0000256" key="8">
    <source>
        <dbReference type="ARBA" id="ARBA00023034"/>
    </source>
</evidence>
<evidence type="ECO:0000256" key="3">
    <source>
        <dbReference type="ARBA" id="ARBA00022490"/>
    </source>
</evidence>
<comment type="function">
    <text evidence="10">The coatomer is a cytosolic protein complex that binds to dilysine motifs and reversibly associates with Golgi non-clathrin-coated vesicles, which further mediate biosynthetic protein transport from the ER, via the Golgi up to the trans Golgi network.</text>
</comment>
<proteinExistence type="predicted"/>
<evidence type="ECO:0000256" key="7">
    <source>
        <dbReference type="ARBA" id="ARBA00022927"/>
    </source>
</evidence>
<dbReference type="SUPFAM" id="SSF69304">
    <property type="entry name" value="Tricorn protease N-terminal domain"/>
    <property type="match status" value="1"/>
</dbReference>
<dbReference type="InterPro" id="IPR020472">
    <property type="entry name" value="WD40_PAC1"/>
</dbReference>
<dbReference type="PIRSF" id="PIRSF003354">
    <property type="entry name" value="Coatomer_alpha_subunit"/>
    <property type="match status" value="1"/>
</dbReference>
<evidence type="ECO:0000256" key="9">
    <source>
        <dbReference type="ARBA" id="ARBA00023136"/>
    </source>
</evidence>
<dbReference type="GO" id="GO:0005198">
    <property type="term" value="F:structural molecule activity"/>
    <property type="evidence" value="ECO:0007669"/>
    <property type="project" value="InterPro"/>
</dbReference>
<keyword evidence="8 10" id="KW-0333">Golgi apparatus</keyword>
<dbReference type="Pfam" id="PF06957">
    <property type="entry name" value="COPI_C"/>
    <property type="match status" value="1"/>
</dbReference>
<reference evidence="15 16" key="1">
    <citation type="submission" date="2018-12" db="EMBL/GenBank/DDBJ databases">
        <authorList>
            <person name="Tiukova I."/>
            <person name="Dainat J."/>
        </authorList>
    </citation>
    <scope>NUCLEOTIDE SEQUENCE [LARGE SCALE GENOMIC DNA]</scope>
</reference>
<dbReference type="AlphaFoldDB" id="A0A448YEZ6"/>
<dbReference type="PANTHER" id="PTHR19876">
    <property type="entry name" value="COATOMER"/>
    <property type="match status" value="1"/>
</dbReference>
<keyword evidence="2 10" id="KW-0813">Transport</keyword>
<dbReference type="GO" id="GO:0006888">
    <property type="term" value="P:endoplasmic reticulum to Golgi vesicle-mediated transport"/>
    <property type="evidence" value="ECO:0007669"/>
    <property type="project" value="InterPro"/>
</dbReference>
<dbReference type="InterPro" id="IPR019775">
    <property type="entry name" value="WD40_repeat_CS"/>
</dbReference>
<dbReference type="InterPro" id="IPR047312">
    <property type="entry name" value="Coatomer_alpha_WD-assoc_reg"/>
</dbReference>
<dbReference type="FunFam" id="1.25.40.470:FF:000002">
    <property type="entry name" value="Coatomer subunit alpha"/>
    <property type="match status" value="1"/>
</dbReference>
<dbReference type="GO" id="GO:0000139">
    <property type="term" value="C:Golgi membrane"/>
    <property type="evidence" value="ECO:0007669"/>
    <property type="project" value="UniProtKB-SubCell"/>
</dbReference>
<organism evidence="15 16">
    <name type="scientific">Brettanomyces naardenensis</name>
    <name type="common">Yeast</name>
    <dbReference type="NCBI Taxonomy" id="13370"/>
    <lineage>
        <taxon>Eukaryota</taxon>
        <taxon>Fungi</taxon>
        <taxon>Dikarya</taxon>
        <taxon>Ascomycota</taxon>
        <taxon>Saccharomycotina</taxon>
        <taxon>Pichiomycetes</taxon>
        <taxon>Pichiales</taxon>
        <taxon>Pichiaceae</taxon>
        <taxon>Brettanomyces</taxon>
    </lineage>
</organism>
<feature type="domain" description="COPA/B second beta-propeller" evidence="12">
    <location>
        <begin position="351"/>
        <end position="597"/>
    </location>
</feature>
<keyword evidence="3 10" id="KW-0963">Cytoplasm</keyword>
<evidence type="ECO:0000256" key="11">
    <source>
        <dbReference type="PROSITE-ProRule" id="PRU00221"/>
    </source>
</evidence>
<dbReference type="InterPro" id="IPR010714">
    <property type="entry name" value="Coatomer_asu_C"/>
</dbReference>
<dbReference type="Gene3D" id="1.25.40.470">
    <property type="match status" value="1"/>
</dbReference>
<comment type="subcellular location">
    <subcellularLocation>
        <location evidence="10">Cytoplasm</location>
    </subcellularLocation>
    <subcellularLocation>
        <location evidence="1 10">Golgi apparatus membrane</location>
        <topology evidence="1 10">Peripheral membrane protein</topology>
        <orientation evidence="1">Cytoplasmic side</orientation>
    </subcellularLocation>
</comment>
<evidence type="ECO:0000256" key="6">
    <source>
        <dbReference type="ARBA" id="ARBA00022892"/>
    </source>
</evidence>
<dbReference type="GO" id="GO:0006891">
    <property type="term" value="P:intra-Golgi vesicle-mediated transport"/>
    <property type="evidence" value="ECO:0007669"/>
    <property type="project" value="TreeGrafter"/>
</dbReference>
<evidence type="ECO:0000259" key="14">
    <source>
        <dbReference type="Pfam" id="PF23953"/>
    </source>
</evidence>
<dbReference type="FunCoup" id="A0A448YEZ6">
    <property type="interactions" value="1317"/>
</dbReference>
<dbReference type="InterPro" id="IPR056176">
    <property type="entry name" value="TPR_COPA_B"/>
</dbReference>
<dbReference type="SMART" id="SM00320">
    <property type="entry name" value="WD40"/>
    <property type="match status" value="7"/>
</dbReference>
<evidence type="ECO:0000256" key="1">
    <source>
        <dbReference type="ARBA" id="ARBA00004255"/>
    </source>
</evidence>
<dbReference type="Proteomes" id="UP000290900">
    <property type="component" value="Unassembled WGS sequence"/>
</dbReference>
<dbReference type="InterPro" id="IPR016391">
    <property type="entry name" value="Coatomer_asu"/>
</dbReference>
<feature type="repeat" description="WD" evidence="11">
    <location>
        <begin position="49"/>
        <end position="90"/>
    </location>
</feature>
<dbReference type="InterPro" id="IPR015943">
    <property type="entry name" value="WD40/YVTN_repeat-like_dom_sf"/>
</dbReference>
<dbReference type="PANTHER" id="PTHR19876:SF1">
    <property type="entry name" value="COATOMER SUBUNIT ALPHA"/>
    <property type="match status" value="1"/>
</dbReference>
<dbReference type="InterPro" id="IPR036322">
    <property type="entry name" value="WD40_repeat_dom_sf"/>
</dbReference>
<evidence type="ECO:0000259" key="12">
    <source>
        <dbReference type="Pfam" id="PF04053"/>
    </source>
</evidence>
<dbReference type="EMBL" id="CAACVR010000001">
    <property type="protein sequence ID" value="VEU19447.1"/>
    <property type="molecule type" value="Genomic_DNA"/>
</dbReference>
<evidence type="ECO:0000256" key="4">
    <source>
        <dbReference type="ARBA" id="ARBA00022574"/>
    </source>
</evidence>
<keyword evidence="4 11" id="KW-0853">WD repeat</keyword>
<protein>
    <recommendedName>
        <fullName evidence="10">Coatomer subunit alpha</fullName>
    </recommendedName>
</protein>
<evidence type="ECO:0000313" key="16">
    <source>
        <dbReference type="Proteomes" id="UP000290900"/>
    </source>
</evidence>
<evidence type="ECO:0000256" key="10">
    <source>
        <dbReference type="PIRNR" id="PIRNR003354"/>
    </source>
</evidence>
<dbReference type="GO" id="GO:0006886">
    <property type="term" value="P:intracellular protein transport"/>
    <property type="evidence" value="ECO:0007669"/>
    <property type="project" value="UniProtKB-UniRule"/>
</dbReference>
<dbReference type="PROSITE" id="PS50082">
    <property type="entry name" value="WD_REPEATS_2"/>
    <property type="match status" value="5"/>
</dbReference>
<feature type="repeat" description="WD" evidence="11">
    <location>
        <begin position="257"/>
        <end position="298"/>
    </location>
</feature>
<dbReference type="FunFam" id="2.130.10.10:FF:000022">
    <property type="entry name" value="Coatomer subunit alpha"/>
    <property type="match status" value="1"/>
</dbReference>
<gene>
    <name evidence="15" type="ORF">BRENAR_LOCUS184</name>
</gene>
<dbReference type="GO" id="GO:0030126">
    <property type="term" value="C:COPI vesicle coat"/>
    <property type="evidence" value="ECO:0007669"/>
    <property type="project" value="UniProtKB-UniRule"/>
</dbReference>
<feature type="domain" description="COPA/B TPR" evidence="14">
    <location>
        <begin position="638"/>
        <end position="786"/>
    </location>
</feature>
<dbReference type="Gene3D" id="2.130.10.10">
    <property type="entry name" value="YVTN repeat-like/Quinoprotein amine dehydrogenase"/>
    <property type="match status" value="1"/>
</dbReference>
<dbReference type="STRING" id="13370.A0A448YEZ6"/>
<accession>A0A448YEZ6</accession>
<keyword evidence="7 10" id="KW-0653">Protein transport</keyword>
<keyword evidence="9 10" id="KW-0472">Membrane</keyword>
<feature type="repeat" description="WD" evidence="11">
    <location>
        <begin position="213"/>
        <end position="254"/>
    </location>
</feature>
<dbReference type="InParanoid" id="A0A448YEZ6"/>
<evidence type="ECO:0000259" key="13">
    <source>
        <dbReference type="Pfam" id="PF06957"/>
    </source>
</evidence>
<dbReference type="CDD" id="cd00200">
    <property type="entry name" value="WD40"/>
    <property type="match status" value="1"/>
</dbReference>
<dbReference type="OrthoDB" id="10261470at2759"/>
<evidence type="ECO:0000256" key="2">
    <source>
        <dbReference type="ARBA" id="ARBA00022448"/>
    </source>
</evidence>
<evidence type="ECO:0000256" key="5">
    <source>
        <dbReference type="ARBA" id="ARBA00022737"/>
    </source>
</evidence>
<keyword evidence="6 10" id="KW-0931">ER-Golgi transport</keyword>
<dbReference type="InterPro" id="IPR001680">
    <property type="entry name" value="WD40_rpt"/>
</dbReference>